<reference evidence="3 4" key="1">
    <citation type="submission" date="2019-09" db="EMBL/GenBank/DDBJ databases">
        <title>Whole genome shotgun sequencing (WGS) of Ellagibacter isourolithinifaciens DSM 104140(T) and Adlercreutzia muris DSM 29508(T).</title>
        <authorList>
            <person name="Stoll D.A."/>
            <person name="Danylec N."/>
            <person name="Huch M."/>
        </authorList>
    </citation>
    <scope>NUCLEOTIDE SEQUENCE [LARGE SCALE GENOMIC DNA]</scope>
    <source>
        <strain evidence="3 4">DSM 104140</strain>
    </source>
</reference>
<comment type="caution">
    <text evidence="3">The sequence shown here is derived from an EMBL/GenBank/DDBJ whole genome shotgun (WGS) entry which is preliminary data.</text>
</comment>
<organism evidence="3 4">
    <name type="scientific">Ellagibacter isourolithinifaciens</name>
    <dbReference type="NCBI Taxonomy" id="2137581"/>
    <lineage>
        <taxon>Bacteria</taxon>
        <taxon>Bacillati</taxon>
        <taxon>Actinomycetota</taxon>
        <taxon>Coriobacteriia</taxon>
        <taxon>Eggerthellales</taxon>
        <taxon>Eggerthellaceae</taxon>
        <taxon>Ellagibacter</taxon>
    </lineage>
</organism>
<dbReference type="AlphaFoldDB" id="A0A6N6NNW0"/>
<comment type="similarity">
    <text evidence="1 2">Belongs to the LOG family.</text>
</comment>
<dbReference type="RefSeq" id="WP_158048753.1">
    <property type="nucleotide sequence ID" value="NZ_WAJR01000002.1"/>
</dbReference>
<dbReference type="GO" id="GO:0005829">
    <property type="term" value="C:cytosol"/>
    <property type="evidence" value="ECO:0007669"/>
    <property type="project" value="TreeGrafter"/>
</dbReference>
<dbReference type="OrthoDB" id="9801098at2"/>
<dbReference type="EC" id="3.2.2.n1" evidence="2"/>
<protein>
    <recommendedName>
        <fullName evidence="2">Cytokinin riboside 5'-monophosphate phosphoribohydrolase</fullName>
        <ecNumber evidence="2">3.2.2.n1</ecNumber>
    </recommendedName>
</protein>
<keyword evidence="2" id="KW-0203">Cytokinin biosynthesis</keyword>
<dbReference type="GeneID" id="98657154"/>
<comment type="catalytic activity">
    <reaction evidence="2">
        <text>N(6)-(dimethylallyl)adenosine 5'-phosphate + H2O = N(6)-dimethylallyladenine + D-ribose 5-phosphate</text>
        <dbReference type="Rhea" id="RHEA:48560"/>
        <dbReference type="ChEBI" id="CHEBI:15377"/>
        <dbReference type="ChEBI" id="CHEBI:17660"/>
        <dbReference type="ChEBI" id="CHEBI:57526"/>
        <dbReference type="ChEBI" id="CHEBI:78346"/>
        <dbReference type="EC" id="3.2.2.n1"/>
    </reaction>
</comment>
<dbReference type="GO" id="GO:0009691">
    <property type="term" value="P:cytokinin biosynthetic process"/>
    <property type="evidence" value="ECO:0007669"/>
    <property type="project" value="UniProtKB-UniRule"/>
</dbReference>
<dbReference type="Pfam" id="PF03641">
    <property type="entry name" value="Lysine_decarbox"/>
    <property type="match status" value="1"/>
</dbReference>
<dbReference type="Gene3D" id="3.40.50.450">
    <property type="match status" value="1"/>
</dbReference>
<evidence type="ECO:0000256" key="1">
    <source>
        <dbReference type="ARBA" id="ARBA00006763"/>
    </source>
</evidence>
<proteinExistence type="inferred from homology"/>
<dbReference type="EMBL" id="WAJR01000002">
    <property type="protein sequence ID" value="KAB1642486.1"/>
    <property type="molecule type" value="Genomic_DNA"/>
</dbReference>
<dbReference type="Proteomes" id="UP000468668">
    <property type="component" value="Unassembled WGS sequence"/>
</dbReference>
<keyword evidence="4" id="KW-1185">Reference proteome</keyword>
<dbReference type="NCBIfam" id="TIGR00730">
    <property type="entry name" value="Rossman fold protein, TIGR00730 family"/>
    <property type="match status" value="1"/>
</dbReference>
<sequence length="177" mass="18959">MNITVYLGANEGNDPSIAESARELGAWIGKSGNNLVYGGSKVGLMGILAESALDAGAQVTGVEPQFFIDQAVQLDTITQLIVTDTMADRKAKMIELGDAFIAFPGGSGTLEEVSEVMSMLSLSHLNAPCIIYNLDGYYNHLKAQINLMIEKGFSAPERLKHVHFASNLNDVKGILGR</sequence>
<dbReference type="GO" id="GO:0016799">
    <property type="term" value="F:hydrolase activity, hydrolyzing N-glycosyl compounds"/>
    <property type="evidence" value="ECO:0007669"/>
    <property type="project" value="TreeGrafter"/>
</dbReference>
<gene>
    <name evidence="3" type="ORF">F8C90_01905</name>
</gene>
<dbReference type="PANTHER" id="PTHR31223">
    <property type="entry name" value="LOG FAMILY PROTEIN YJL055W"/>
    <property type="match status" value="1"/>
</dbReference>
<dbReference type="PANTHER" id="PTHR31223:SF70">
    <property type="entry name" value="LOG FAMILY PROTEIN YJL055W"/>
    <property type="match status" value="1"/>
</dbReference>
<name>A0A6N6NNW0_9ACTN</name>
<keyword evidence="2" id="KW-0378">Hydrolase</keyword>
<accession>A0A6N6NNW0</accession>
<evidence type="ECO:0000256" key="2">
    <source>
        <dbReference type="RuleBase" id="RU363015"/>
    </source>
</evidence>
<dbReference type="SUPFAM" id="SSF102405">
    <property type="entry name" value="MCP/YpsA-like"/>
    <property type="match status" value="1"/>
</dbReference>
<dbReference type="InterPro" id="IPR005269">
    <property type="entry name" value="LOG"/>
</dbReference>
<dbReference type="InterPro" id="IPR031100">
    <property type="entry name" value="LOG_fam"/>
</dbReference>
<evidence type="ECO:0000313" key="4">
    <source>
        <dbReference type="Proteomes" id="UP000468668"/>
    </source>
</evidence>
<comment type="catalytic activity">
    <reaction evidence="2">
        <text>9-ribosyl-trans-zeatin 5'-phosphate + H2O = trans-zeatin + D-ribose 5-phosphate</text>
        <dbReference type="Rhea" id="RHEA:48564"/>
        <dbReference type="ChEBI" id="CHEBI:15377"/>
        <dbReference type="ChEBI" id="CHEBI:16522"/>
        <dbReference type="ChEBI" id="CHEBI:78346"/>
        <dbReference type="ChEBI" id="CHEBI:87947"/>
        <dbReference type="EC" id="3.2.2.n1"/>
    </reaction>
</comment>
<evidence type="ECO:0000313" key="3">
    <source>
        <dbReference type="EMBL" id="KAB1642486.1"/>
    </source>
</evidence>